<dbReference type="InterPro" id="IPR021428">
    <property type="entry name" value="DUF3078"/>
</dbReference>
<organism evidence="2 3">
    <name type="scientific">Tenacibaculum jejuense</name>
    <dbReference type="NCBI Taxonomy" id="584609"/>
    <lineage>
        <taxon>Bacteria</taxon>
        <taxon>Pseudomonadati</taxon>
        <taxon>Bacteroidota</taxon>
        <taxon>Flavobacteriia</taxon>
        <taxon>Flavobacteriales</taxon>
        <taxon>Flavobacteriaceae</taxon>
        <taxon>Tenacibaculum</taxon>
    </lineage>
</organism>
<feature type="chain" id="PRO_5012489355" description="DUF3078 domain-containing protein" evidence="1">
    <location>
        <begin position="19"/>
        <end position="282"/>
    </location>
</feature>
<dbReference type="Proteomes" id="UP000215214">
    <property type="component" value="Chromosome TJEJU"/>
</dbReference>
<dbReference type="Pfam" id="PF11276">
    <property type="entry name" value="DUF3078"/>
    <property type="match status" value="1"/>
</dbReference>
<name>A0A238U4G5_9FLAO</name>
<dbReference type="RefSeq" id="WP_095068806.1">
    <property type="nucleotide sequence ID" value="NZ_LT899436.1"/>
</dbReference>
<dbReference type="OrthoDB" id="1495718at2"/>
<reference evidence="2 3" key="1">
    <citation type="submission" date="2017-07" db="EMBL/GenBank/DDBJ databases">
        <authorList>
            <person name="Sun Z.S."/>
            <person name="Albrecht U."/>
            <person name="Echele G."/>
            <person name="Lee C.C."/>
        </authorList>
    </citation>
    <scope>NUCLEOTIDE SEQUENCE [LARGE SCALE GENOMIC DNA]</scope>
    <source>
        <strain evidence="3">type strain: KCTC 22618</strain>
    </source>
</reference>
<evidence type="ECO:0000313" key="3">
    <source>
        <dbReference type="Proteomes" id="UP000215214"/>
    </source>
</evidence>
<proteinExistence type="predicted"/>
<evidence type="ECO:0000256" key="1">
    <source>
        <dbReference type="SAM" id="SignalP"/>
    </source>
</evidence>
<accession>A0A238U4G5</accession>
<gene>
    <name evidence="2" type="ORF">TJEJU_0127</name>
</gene>
<evidence type="ECO:0008006" key="4">
    <source>
        <dbReference type="Google" id="ProtNLM"/>
    </source>
</evidence>
<dbReference type="EMBL" id="LT899436">
    <property type="protein sequence ID" value="SNR13935.1"/>
    <property type="molecule type" value="Genomic_DNA"/>
</dbReference>
<keyword evidence="3" id="KW-1185">Reference proteome</keyword>
<keyword evidence="1" id="KW-0732">Signal</keyword>
<feature type="signal peptide" evidence="1">
    <location>
        <begin position="1"/>
        <end position="18"/>
    </location>
</feature>
<sequence length="282" mass="32766">MRKVLLFFCLSVSFFVFSQEQEKKKDSIPKDWKFNTKITFLLNQSTFSNWTAGGANTVAGNINIVQDLNYKKDNWNWDNKITTNYGLSYVDDKGTRKTDDRLEYNMLLGYKSKNYWYFSFLSNLRTQFTRGFDYTKDPKVVISDPFSPAYLSFGPGMLWKKSETKYVNITPSASRFTFVSDKFSGRFGVDEGKNSSFSLGFNLSSYYKFNLAKNISMENIFALYSDYLDQPENIDIDYQINLLMKINKYLSTNLGFHTIIDDNASTRVQFKQLFGLGLNYVI</sequence>
<dbReference type="AlphaFoldDB" id="A0A238U4G5"/>
<evidence type="ECO:0000313" key="2">
    <source>
        <dbReference type="EMBL" id="SNR13935.1"/>
    </source>
</evidence>
<dbReference type="KEGG" id="tje:TJEJU_0127"/>
<protein>
    <recommendedName>
        <fullName evidence="4">DUF3078 domain-containing protein</fullName>
    </recommendedName>
</protein>